<dbReference type="AlphaFoldDB" id="A0A026X224"/>
<accession>A0A026X224</accession>
<protein>
    <submittedName>
        <fullName evidence="1">Uncharacterized protein</fullName>
    </submittedName>
</protein>
<proteinExistence type="predicted"/>
<keyword evidence="2" id="KW-1185">Reference proteome</keyword>
<sequence length="51" mass="5895">MRTDVLPHPQVIAVDLVRVVHAIAQRDHRQQDEQTAKKFRRTGHAVSFYAT</sequence>
<name>A0A026X224_OOCBI</name>
<dbReference type="Proteomes" id="UP000053097">
    <property type="component" value="Unassembled WGS sequence"/>
</dbReference>
<organism evidence="1 2">
    <name type="scientific">Ooceraea biroi</name>
    <name type="common">Clonal raider ant</name>
    <name type="synonym">Cerapachys biroi</name>
    <dbReference type="NCBI Taxonomy" id="2015173"/>
    <lineage>
        <taxon>Eukaryota</taxon>
        <taxon>Metazoa</taxon>
        <taxon>Ecdysozoa</taxon>
        <taxon>Arthropoda</taxon>
        <taxon>Hexapoda</taxon>
        <taxon>Insecta</taxon>
        <taxon>Pterygota</taxon>
        <taxon>Neoptera</taxon>
        <taxon>Endopterygota</taxon>
        <taxon>Hymenoptera</taxon>
        <taxon>Apocrita</taxon>
        <taxon>Aculeata</taxon>
        <taxon>Formicoidea</taxon>
        <taxon>Formicidae</taxon>
        <taxon>Dorylinae</taxon>
        <taxon>Ooceraea</taxon>
    </lineage>
</organism>
<evidence type="ECO:0000313" key="2">
    <source>
        <dbReference type="Proteomes" id="UP000053097"/>
    </source>
</evidence>
<reference evidence="1 2" key="1">
    <citation type="journal article" date="2014" name="Curr. Biol.">
        <title>The genome of the clonal raider ant Cerapachys biroi.</title>
        <authorList>
            <person name="Oxley P.R."/>
            <person name="Ji L."/>
            <person name="Fetter-Pruneda I."/>
            <person name="McKenzie S.K."/>
            <person name="Li C."/>
            <person name="Hu H."/>
            <person name="Zhang G."/>
            <person name="Kronauer D.J."/>
        </authorList>
    </citation>
    <scope>NUCLEOTIDE SEQUENCE [LARGE SCALE GENOMIC DNA]</scope>
</reference>
<gene>
    <name evidence="1" type="ORF">X777_06737</name>
</gene>
<evidence type="ECO:0000313" key="1">
    <source>
        <dbReference type="EMBL" id="EZA62051.1"/>
    </source>
</evidence>
<dbReference type="EMBL" id="KK107034">
    <property type="protein sequence ID" value="EZA62051.1"/>
    <property type="molecule type" value="Genomic_DNA"/>
</dbReference>